<dbReference type="SUPFAM" id="SSF52317">
    <property type="entry name" value="Class I glutamine amidotransferase-like"/>
    <property type="match status" value="1"/>
</dbReference>
<keyword evidence="1" id="KW-0346">Stress response</keyword>
<dbReference type="InterPro" id="IPR050325">
    <property type="entry name" value="Prot/Nucl_acid_deglycase"/>
</dbReference>
<dbReference type="InterPro" id="IPR002818">
    <property type="entry name" value="DJ-1/PfpI"/>
</dbReference>
<keyword evidence="6" id="KW-1185">Reference proteome</keyword>
<dbReference type="InterPro" id="IPR029062">
    <property type="entry name" value="Class_I_gatase-like"/>
</dbReference>
<dbReference type="Gene3D" id="3.40.50.880">
    <property type="match status" value="1"/>
</dbReference>
<dbReference type="Proteomes" id="UP001056164">
    <property type="component" value="Chromosome"/>
</dbReference>
<dbReference type="PANTHER" id="PTHR48094:SF11">
    <property type="entry name" value="GLUTATHIONE-INDEPENDENT GLYOXALASE HSP31-RELATED"/>
    <property type="match status" value="1"/>
</dbReference>
<evidence type="ECO:0000256" key="3">
    <source>
        <dbReference type="ARBA" id="ARBA00038493"/>
    </source>
</evidence>
<dbReference type="EMBL" id="CP097121">
    <property type="protein sequence ID" value="USS91340.1"/>
    <property type="molecule type" value="Genomic_DNA"/>
</dbReference>
<protein>
    <submittedName>
        <fullName evidence="5">Type 1 glutamine amidotransferase domain-containing protein</fullName>
    </submittedName>
</protein>
<evidence type="ECO:0000256" key="1">
    <source>
        <dbReference type="ARBA" id="ARBA00023016"/>
    </source>
</evidence>
<proteinExistence type="inferred from homology"/>
<evidence type="ECO:0000256" key="2">
    <source>
        <dbReference type="ARBA" id="ARBA00023239"/>
    </source>
</evidence>
<dbReference type="RefSeq" id="WP_252795879.1">
    <property type="nucleotide sequence ID" value="NZ_CP097121.1"/>
</dbReference>
<comment type="similarity">
    <text evidence="3">Belongs to the peptidase C56 family. HSP31-like subfamily.</text>
</comment>
<reference evidence="5" key="1">
    <citation type="submission" date="2022-05" db="EMBL/GenBank/DDBJ databases">
        <authorList>
            <person name="Oliphant S.A."/>
            <person name="Watson-Haigh N.S."/>
            <person name="Sumby K.M."/>
            <person name="Gardner J.M."/>
            <person name="Jiranek V."/>
        </authorList>
    </citation>
    <scope>NUCLEOTIDE SEQUENCE</scope>
    <source>
        <strain evidence="5">KI4_A6</strain>
    </source>
</reference>
<evidence type="ECO:0000313" key="5">
    <source>
        <dbReference type="EMBL" id="USS91340.1"/>
    </source>
</evidence>
<feature type="domain" description="DJ-1/PfpI" evidence="4">
    <location>
        <begin position="31"/>
        <end position="225"/>
    </location>
</feature>
<accession>A0ABY5BXV1</accession>
<dbReference type="CDD" id="cd03141">
    <property type="entry name" value="GATase1_Hsp31_like"/>
    <property type="match status" value="1"/>
</dbReference>
<organism evidence="5 6">
    <name type="scientific">Fructilactobacillus carniphilus</name>
    <dbReference type="NCBI Taxonomy" id="2940297"/>
    <lineage>
        <taxon>Bacteria</taxon>
        <taxon>Bacillati</taxon>
        <taxon>Bacillota</taxon>
        <taxon>Bacilli</taxon>
        <taxon>Lactobacillales</taxon>
        <taxon>Lactobacillaceae</taxon>
        <taxon>Fructilactobacillus</taxon>
    </lineage>
</organism>
<evidence type="ECO:0000259" key="4">
    <source>
        <dbReference type="Pfam" id="PF01965"/>
    </source>
</evidence>
<dbReference type="PANTHER" id="PTHR48094">
    <property type="entry name" value="PROTEIN/NUCLEIC ACID DEGLYCASE DJ-1-RELATED"/>
    <property type="match status" value="1"/>
</dbReference>
<sequence length="235" mass="25735">MNQKILVVETNVANFAGTTHLTGLWLGESAEFVSVMEQAGFDIDYVSPNGGYVPLDPRSMKDTYVDEVTLKTYLKHDYQVRGLAQTLTPAQISPEDYDAIYFTGGHGVMFDFPDNQDLQKLTVAIYENGGYLCSVCHGIAGLLNVKLDNGNYLIDGKKVTGFTTSEELLSGNSKRVPFLNEKVATSHGAEFVKERPFKSFVVQDKQLITGQNPESPKAVAEQLLKNLTADVAGSN</sequence>
<name>A0ABY5BXV1_9LACO</name>
<gene>
    <name evidence="5" type="ORF">M3M37_03865</name>
</gene>
<evidence type="ECO:0000313" key="6">
    <source>
        <dbReference type="Proteomes" id="UP001056164"/>
    </source>
</evidence>
<keyword evidence="5" id="KW-0315">Glutamine amidotransferase</keyword>
<dbReference type="Pfam" id="PF01965">
    <property type="entry name" value="DJ-1_PfpI"/>
    <property type="match status" value="1"/>
</dbReference>
<keyword evidence="2" id="KW-0456">Lyase</keyword>